<organism evidence="1 2">
    <name type="scientific">Dreissena polymorpha</name>
    <name type="common">Zebra mussel</name>
    <name type="synonym">Mytilus polymorpha</name>
    <dbReference type="NCBI Taxonomy" id="45954"/>
    <lineage>
        <taxon>Eukaryota</taxon>
        <taxon>Metazoa</taxon>
        <taxon>Spiralia</taxon>
        <taxon>Lophotrochozoa</taxon>
        <taxon>Mollusca</taxon>
        <taxon>Bivalvia</taxon>
        <taxon>Autobranchia</taxon>
        <taxon>Heteroconchia</taxon>
        <taxon>Euheterodonta</taxon>
        <taxon>Imparidentia</taxon>
        <taxon>Neoheterodontei</taxon>
        <taxon>Myida</taxon>
        <taxon>Dreissenoidea</taxon>
        <taxon>Dreissenidae</taxon>
        <taxon>Dreissena</taxon>
    </lineage>
</organism>
<name>A0A9D4JF59_DREPO</name>
<dbReference type="AlphaFoldDB" id="A0A9D4JF59"/>
<sequence>MILNEGLRRLGTPYTFRSSPKDAAVLYNCEIVVTCVECLRFLSVSSDNVIGLTRQIKTSSSFFSICCKTPTQMVLSTSNDIRNVKMISVDGVETDFQQVEFPKKTYKLGDSLSAYVQSKNTLVLTDRLAHTVYMYDTVKGMSRAVTNGNIQAPHEVPVQHMCA</sequence>
<dbReference type="Proteomes" id="UP000828390">
    <property type="component" value="Unassembled WGS sequence"/>
</dbReference>
<comment type="caution">
    <text evidence="1">The sequence shown here is derived from an EMBL/GenBank/DDBJ whole genome shotgun (WGS) entry which is preliminary data.</text>
</comment>
<evidence type="ECO:0000313" key="1">
    <source>
        <dbReference type="EMBL" id="KAH3805477.1"/>
    </source>
</evidence>
<accession>A0A9D4JF59</accession>
<dbReference type="EMBL" id="JAIWYP010000006">
    <property type="protein sequence ID" value="KAH3805477.1"/>
    <property type="molecule type" value="Genomic_DNA"/>
</dbReference>
<gene>
    <name evidence="1" type="ORF">DPMN_133780</name>
</gene>
<reference evidence="1" key="1">
    <citation type="journal article" date="2019" name="bioRxiv">
        <title>The Genome of the Zebra Mussel, Dreissena polymorpha: A Resource for Invasive Species Research.</title>
        <authorList>
            <person name="McCartney M.A."/>
            <person name="Auch B."/>
            <person name="Kono T."/>
            <person name="Mallez S."/>
            <person name="Zhang Y."/>
            <person name="Obille A."/>
            <person name="Becker A."/>
            <person name="Abrahante J.E."/>
            <person name="Garbe J."/>
            <person name="Badalamenti J.P."/>
            <person name="Herman A."/>
            <person name="Mangelson H."/>
            <person name="Liachko I."/>
            <person name="Sullivan S."/>
            <person name="Sone E.D."/>
            <person name="Koren S."/>
            <person name="Silverstein K.A.T."/>
            <person name="Beckman K.B."/>
            <person name="Gohl D.M."/>
        </authorList>
    </citation>
    <scope>NUCLEOTIDE SEQUENCE</scope>
    <source>
        <strain evidence="1">Duluth1</strain>
        <tissue evidence="1">Whole animal</tissue>
    </source>
</reference>
<protein>
    <submittedName>
        <fullName evidence="1">Uncharacterized protein</fullName>
    </submittedName>
</protein>
<evidence type="ECO:0000313" key="2">
    <source>
        <dbReference type="Proteomes" id="UP000828390"/>
    </source>
</evidence>
<reference evidence="1" key="2">
    <citation type="submission" date="2020-11" db="EMBL/GenBank/DDBJ databases">
        <authorList>
            <person name="McCartney M.A."/>
            <person name="Auch B."/>
            <person name="Kono T."/>
            <person name="Mallez S."/>
            <person name="Becker A."/>
            <person name="Gohl D.M."/>
            <person name="Silverstein K.A.T."/>
            <person name="Koren S."/>
            <person name="Bechman K.B."/>
            <person name="Herman A."/>
            <person name="Abrahante J.E."/>
            <person name="Garbe J."/>
        </authorList>
    </citation>
    <scope>NUCLEOTIDE SEQUENCE</scope>
    <source>
        <strain evidence="1">Duluth1</strain>
        <tissue evidence="1">Whole animal</tissue>
    </source>
</reference>
<proteinExistence type="predicted"/>
<keyword evidence="2" id="KW-1185">Reference proteome</keyword>